<comment type="similarity">
    <text evidence="2">Belongs to the V-ATPase e1/e2 subunit family.</text>
</comment>
<evidence type="ECO:0000256" key="8">
    <source>
        <dbReference type="ARBA" id="ARBA00023136"/>
    </source>
</evidence>
<comment type="caution">
    <text evidence="10">The sequence shown here is derived from an EMBL/GenBank/DDBJ whole genome shotgun (WGS) entry which is preliminary data.</text>
</comment>
<evidence type="ECO:0000256" key="6">
    <source>
        <dbReference type="ARBA" id="ARBA00022989"/>
    </source>
</evidence>
<gene>
    <name evidence="10" type="primary">VMA9</name>
    <name evidence="10" type="ORF">H2200_005690</name>
</gene>
<evidence type="ECO:0000256" key="5">
    <source>
        <dbReference type="ARBA" id="ARBA00022781"/>
    </source>
</evidence>
<reference evidence="10" key="1">
    <citation type="submission" date="2022-10" db="EMBL/GenBank/DDBJ databases">
        <title>Culturing micro-colonial fungi from biological soil crusts in the Mojave desert and describing Neophaeococcomyces mojavensis, and introducing the new genera and species Taxawa tesnikishii.</title>
        <authorList>
            <person name="Kurbessoian T."/>
            <person name="Stajich J.E."/>
        </authorList>
    </citation>
    <scope>NUCLEOTIDE SEQUENCE</scope>
    <source>
        <strain evidence="10">TK_41</strain>
    </source>
</reference>
<comment type="subcellular location">
    <subcellularLocation>
        <location evidence="1">Membrane</location>
        <topology evidence="1">Multi-pass membrane protein</topology>
    </subcellularLocation>
</comment>
<protein>
    <submittedName>
        <fullName evidence="10">H(+)-transporting V0 sector ATPase subunit e</fullName>
    </submittedName>
</protein>
<evidence type="ECO:0000256" key="4">
    <source>
        <dbReference type="ARBA" id="ARBA00022692"/>
    </source>
</evidence>
<dbReference type="EMBL" id="JAPDRK010000008">
    <property type="protein sequence ID" value="KAJ9609363.1"/>
    <property type="molecule type" value="Genomic_DNA"/>
</dbReference>
<evidence type="ECO:0000313" key="10">
    <source>
        <dbReference type="EMBL" id="KAJ9609363.1"/>
    </source>
</evidence>
<evidence type="ECO:0000256" key="7">
    <source>
        <dbReference type="ARBA" id="ARBA00023065"/>
    </source>
</evidence>
<feature type="transmembrane region" description="Helical" evidence="9">
    <location>
        <begin position="90"/>
        <end position="110"/>
    </location>
</feature>
<evidence type="ECO:0000256" key="2">
    <source>
        <dbReference type="ARBA" id="ARBA00008328"/>
    </source>
</evidence>
<sequence>MLSECLLLDSGNTDFTIASPVSSRRPETSVQNLALVVNSTSVIREGTNEDEQVKLTVPLIHRWSILVGLVIIVALSIGAWFLSPKGENQTIWRSTLILTFASCYIMWGMWSDFLTPSILAVLASPQILGAQIRKAYPPVENID</sequence>
<dbReference type="GO" id="GO:0033179">
    <property type="term" value="C:proton-transporting V-type ATPase, V0 domain"/>
    <property type="evidence" value="ECO:0007669"/>
    <property type="project" value="InterPro"/>
</dbReference>
<keyword evidence="4 9" id="KW-0812">Transmembrane</keyword>
<dbReference type="Proteomes" id="UP001172673">
    <property type="component" value="Unassembled WGS sequence"/>
</dbReference>
<feature type="transmembrane region" description="Helical" evidence="9">
    <location>
        <begin position="63"/>
        <end position="83"/>
    </location>
</feature>
<keyword evidence="11" id="KW-1185">Reference proteome</keyword>
<name>A0AA38XA50_9EURO</name>
<organism evidence="10 11">
    <name type="scientific">Cladophialophora chaetospira</name>
    <dbReference type="NCBI Taxonomy" id="386627"/>
    <lineage>
        <taxon>Eukaryota</taxon>
        <taxon>Fungi</taxon>
        <taxon>Dikarya</taxon>
        <taxon>Ascomycota</taxon>
        <taxon>Pezizomycotina</taxon>
        <taxon>Eurotiomycetes</taxon>
        <taxon>Chaetothyriomycetidae</taxon>
        <taxon>Chaetothyriales</taxon>
        <taxon>Herpotrichiellaceae</taxon>
        <taxon>Cladophialophora</taxon>
    </lineage>
</organism>
<evidence type="ECO:0000313" key="11">
    <source>
        <dbReference type="Proteomes" id="UP001172673"/>
    </source>
</evidence>
<evidence type="ECO:0000256" key="3">
    <source>
        <dbReference type="ARBA" id="ARBA00022448"/>
    </source>
</evidence>
<dbReference type="Pfam" id="PF05493">
    <property type="entry name" value="ATP_synt_H"/>
    <property type="match status" value="1"/>
</dbReference>
<dbReference type="AlphaFoldDB" id="A0AA38XA50"/>
<keyword evidence="7" id="KW-0406">Ion transport</keyword>
<evidence type="ECO:0000256" key="1">
    <source>
        <dbReference type="ARBA" id="ARBA00004141"/>
    </source>
</evidence>
<keyword evidence="5" id="KW-0375">Hydrogen ion transport</keyword>
<dbReference type="InterPro" id="IPR008389">
    <property type="entry name" value="ATPase_V0-cplx_e1/e2_su"/>
</dbReference>
<evidence type="ECO:0000256" key="9">
    <source>
        <dbReference type="SAM" id="Phobius"/>
    </source>
</evidence>
<keyword evidence="6 9" id="KW-1133">Transmembrane helix</keyword>
<accession>A0AA38XA50</accession>
<keyword evidence="3" id="KW-0813">Transport</keyword>
<proteinExistence type="inferred from homology"/>
<dbReference type="GO" id="GO:0046961">
    <property type="term" value="F:proton-transporting ATPase activity, rotational mechanism"/>
    <property type="evidence" value="ECO:0007669"/>
    <property type="project" value="InterPro"/>
</dbReference>
<keyword evidence="8 9" id="KW-0472">Membrane</keyword>